<dbReference type="PROSITE" id="PS50181">
    <property type="entry name" value="FBOX"/>
    <property type="match status" value="1"/>
</dbReference>
<evidence type="ECO:0000313" key="2">
    <source>
        <dbReference type="EMBL" id="KAJ7721893.1"/>
    </source>
</evidence>
<keyword evidence="3" id="KW-1185">Reference proteome</keyword>
<sequence>MPPPHVLLRQRLSDLDANILHHESILQELKEQRFTLLSELDLVTYPVLTLPLEITAEIFKWCIDPDVLLLPATAPLLLTRICRHWRALAFSTPALWDSMNEIEFGVHPQTETFIETWFSRAGARPLSLHIVDSLRLYSDALESVIHRHASRLQSLNVMADLETLTNFAAVQSFPILRKLELYCLAHSDEEDAGHTIQFFSIQGAPALRQVCLERVLPSMVSMPWAQLTNMTLAGVPLSECLDALRWATSLHEFHRGGSAEEGEQSLSEETPVIHSSLLSLAIFAHDEGDILPLLTLPCLQKLKLGGRFSRYMADPMDDDVVPFLSRISGTLRTFEVGMSPTVPVQWLQPLTQLTTLELIRPLSLSPPFKTDIIRALDRRTSPDFLPKLQSFVFSECRSDQVDDELLDALGSRCDVTDAAHARLESFSLIWATFEYPSAAPNARLPLMNVLPLRALAGRGMRIHIGTRDQNSFY</sequence>
<accession>A0AAD7HJ45</accession>
<feature type="domain" description="F-box" evidence="1">
    <location>
        <begin position="44"/>
        <end position="99"/>
    </location>
</feature>
<dbReference type="EMBL" id="JARKIB010000225">
    <property type="protein sequence ID" value="KAJ7721893.1"/>
    <property type="molecule type" value="Genomic_DNA"/>
</dbReference>
<dbReference type="Gene3D" id="3.80.10.10">
    <property type="entry name" value="Ribonuclease Inhibitor"/>
    <property type="match status" value="1"/>
</dbReference>
<dbReference type="Proteomes" id="UP001215598">
    <property type="component" value="Unassembled WGS sequence"/>
</dbReference>
<feature type="non-terminal residue" evidence="2">
    <location>
        <position position="1"/>
    </location>
</feature>
<reference evidence="2" key="1">
    <citation type="submission" date="2023-03" db="EMBL/GenBank/DDBJ databases">
        <title>Massive genome expansion in bonnet fungi (Mycena s.s.) driven by repeated elements and novel gene families across ecological guilds.</title>
        <authorList>
            <consortium name="Lawrence Berkeley National Laboratory"/>
            <person name="Harder C.B."/>
            <person name="Miyauchi S."/>
            <person name="Viragh M."/>
            <person name="Kuo A."/>
            <person name="Thoen E."/>
            <person name="Andreopoulos B."/>
            <person name="Lu D."/>
            <person name="Skrede I."/>
            <person name="Drula E."/>
            <person name="Henrissat B."/>
            <person name="Morin E."/>
            <person name="Kohler A."/>
            <person name="Barry K."/>
            <person name="LaButti K."/>
            <person name="Morin E."/>
            <person name="Salamov A."/>
            <person name="Lipzen A."/>
            <person name="Mereny Z."/>
            <person name="Hegedus B."/>
            <person name="Baldrian P."/>
            <person name="Stursova M."/>
            <person name="Weitz H."/>
            <person name="Taylor A."/>
            <person name="Grigoriev I.V."/>
            <person name="Nagy L.G."/>
            <person name="Martin F."/>
            <person name="Kauserud H."/>
        </authorList>
    </citation>
    <scope>NUCLEOTIDE SEQUENCE</scope>
    <source>
        <strain evidence="2">CBHHK182m</strain>
    </source>
</reference>
<evidence type="ECO:0000259" key="1">
    <source>
        <dbReference type="PROSITE" id="PS50181"/>
    </source>
</evidence>
<dbReference type="AlphaFoldDB" id="A0AAD7HJ45"/>
<dbReference type="InterPro" id="IPR036047">
    <property type="entry name" value="F-box-like_dom_sf"/>
</dbReference>
<proteinExistence type="predicted"/>
<protein>
    <recommendedName>
        <fullName evidence="1">F-box domain-containing protein</fullName>
    </recommendedName>
</protein>
<name>A0AAD7HJ45_9AGAR</name>
<evidence type="ECO:0000313" key="3">
    <source>
        <dbReference type="Proteomes" id="UP001215598"/>
    </source>
</evidence>
<dbReference type="InterPro" id="IPR001810">
    <property type="entry name" value="F-box_dom"/>
</dbReference>
<dbReference type="InterPro" id="IPR032675">
    <property type="entry name" value="LRR_dom_sf"/>
</dbReference>
<gene>
    <name evidence="2" type="ORF">B0H16DRAFT_1896310</name>
</gene>
<organism evidence="2 3">
    <name type="scientific">Mycena metata</name>
    <dbReference type="NCBI Taxonomy" id="1033252"/>
    <lineage>
        <taxon>Eukaryota</taxon>
        <taxon>Fungi</taxon>
        <taxon>Dikarya</taxon>
        <taxon>Basidiomycota</taxon>
        <taxon>Agaricomycotina</taxon>
        <taxon>Agaricomycetes</taxon>
        <taxon>Agaricomycetidae</taxon>
        <taxon>Agaricales</taxon>
        <taxon>Marasmiineae</taxon>
        <taxon>Mycenaceae</taxon>
        <taxon>Mycena</taxon>
    </lineage>
</organism>
<comment type="caution">
    <text evidence="2">The sequence shown here is derived from an EMBL/GenBank/DDBJ whole genome shotgun (WGS) entry which is preliminary data.</text>
</comment>
<dbReference type="SUPFAM" id="SSF81383">
    <property type="entry name" value="F-box domain"/>
    <property type="match status" value="1"/>
</dbReference>